<dbReference type="EMBL" id="MU006094">
    <property type="protein sequence ID" value="KAF2839527.1"/>
    <property type="molecule type" value="Genomic_DNA"/>
</dbReference>
<protein>
    <submittedName>
        <fullName evidence="4">Short-chain dehydrogenase</fullName>
    </submittedName>
</protein>
<dbReference type="Gene3D" id="3.40.50.720">
    <property type="entry name" value="NAD(P)-binding Rossmann-like Domain"/>
    <property type="match status" value="1"/>
</dbReference>
<dbReference type="GO" id="GO:0016491">
    <property type="term" value="F:oxidoreductase activity"/>
    <property type="evidence" value="ECO:0007669"/>
    <property type="project" value="UniProtKB-KW"/>
</dbReference>
<dbReference type="SUPFAM" id="SSF51735">
    <property type="entry name" value="NAD(P)-binding Rossmann-fold domains"/>
    <property type="match status" value="1"/>
</dbReference>
<feature type="compositionally biased region" description="Basic and acidic residues" evidence="3">
    <location>
        <begin position="1"/>
        <end position="11"/>
    </location>
</feature>
<dbReference type="InterPro" id="IPR036291">
    <property type="entry name" value="NAD(P)-bd_dom_sf"/>
</dbReference>
<keyword evidence="5" id="KW-1185">Reference proteome</keyword>
<feature type="region of interest" description="Disordered" evidence="3">
    <location>
        <begin position="1"/>
        <end position="21"/>
    </location>
</feature>
<dbReference type="PRINTS" id="PR00081">
    <property type="entry name" value="GDHRDH"/>
</dbReference>
<dbReference type="InterPro" id="IPR002347">
    <property type="entry name" value="SDR_fam"/>
</dbReference>
<organism evidence="4 5">
    <name type="scientific">Patellaria atrata CBS 101060</name>
    <dbReference type="NCBI Taxonomy" id="1346257"/>
    <lineage>
        <taxon>Eukaryota</taxon>
        <taxon>Fungi</taxon>
        <taxon>Dikarya</taxon>
        <taxon>Ascomycota</taxon>
        <taxon>Pezizomycotina</taxon>
        <taxon>Dothideomycetes</taxon>
        <taxon>Dothideomycetes incertae sedis</taxon>
        <taxon>Patellariales</taxon>
        <taxon>Patellariaceae</taxon>
        <taxon>Patellaria</taxon>
    </lineage>
</organism>
<dbReference type="CDD" id="cd05327">
    <property type="entry name" value="retinol-DH_like_SDR_c_like"/>
    <property type="match status" value="1"/>
</dbReference>
<name>A0A9P4SCX3_9PEZI</name>
<keyword evidence="2" id="KW-0560">Oxidoreductase</keyword>
<comment type="similarity">
    <text evidence="1">Belongs to the short-chain dehydrogenases/reductases (SDR) family.</text>
</comment>
<dbReference type="Pfam" id="PF00106">
    <property type="entry name" value="adh_short"/>
    <property type="match status" value="1"/>
</dbReference>
<evidence type="ECO:0000313" key="4">
    <source>
        <dbReference type="EMBL" id="KAF2839527.1"/>
    </source>
</evidence>
<sequence length="340" mass="37366">MPQSEKYRDANINRTGPGDARPTALQIVRDAGVLGKLNDKVALITGCTSGIGIETARALHETGATVFITGKDASEAQKVANEIINKEGSNKAPIHVLEFDLASLESVRKGAKEFLSQSDRLNILVNNAGVMRAPEGRSVDGYETQFATNHLGHFLLFQLLKDTLLASSTPEFNSRVVVVASTGHRYGQVRFDDYNFEKDPYDPGKAYGQSKTANIYFACAVERKYGLKGLHALSLHPGAIKTGIQKYTPEAEPLWELPAIKKYTKTPEQGAATTVYAAVSPDWEGKGGRYIVDCEEVELYKGVDKLGLTDQGYAKWIYDEEAEERVWKDSNKMVGLEEEA</sequence>
<accession>A0A9P4SCX3</accession>
<dbReference type="Proteomes" id="UP000799429">
    <property type="component" value="Unassembled WGS sequence"/>
</dbReference>
<comment type="caution">
    <text evidence="4">The sequence shown here is derived from an EMBL/GenBank/DDBJ whole genome shotgun (WGS) entry which is preliminary data.</text>
</comment>
<evidence type="ECO:0000313" key="5">
    <source>
        <dbReference type="Proteomes" id="UP000799429"/>
    </source>
</evidence>
<dbReference type="PANTHER" id="PTHR24320:SF272">
    <property type="entry name" value="NAD(P)-BINDING ROSSMANN-FOLD SUPERFAMILY PROTEIN"/>
    <property type="match status" value="1"/>
</dbReference>
<evidence type="ECO:0000256" key="2">
    <source>
        <dbReference type="ARBA" id="ARBA00023002"/>
    </source>
</evidence>
<dbReference type="OrthoDB" id="191139at2759"/>
<dbReference type="AlphaFoldDB" id="A0A9P4SCX3"/>
<gene>
    <name evidence="4" type="ORF">M501DRAFT_1015627</name>
</gene>
<reference evidence="4" key="1">
    <citation type="journal article" date="2020" name="Stud. Mycol.">
        <title>101 Dothideomycetes genomes: a test case for predicting lifestyles and emergence of pathogens.</title>
        <authorList>
            <person name="Haridas S."/>
            <person name="Albert R."/>
            <person name="Binder M."/>
            <person name="Bloem J."/>
            <person name="Labutti K."/>
            <person name="Salamov A."/>
            <person name="Andreopoulos B."/>
            <person name="Baker S."/>
            <person name="Barry K."/>
            <person name="Bills G."/>
            <person name="Bluhm B."/>
            <person name="Cannon C."/>
            <person name="Castanera R."/>
            <person name="Culley D."/>
            <person name="Daum C."/>
            <person name="Ezra D."/>
            <person name="Gonzalez J."/>
            <person name="Henrissat B."/>
            <person name="Kuo A."/>
            <person name="Liang C."/>
            <person name="Lipzen A."/>
            <person name="Lutzoni F."/>
            <person name="Magnuson J."/>
            <person name="Mondo S."/>
            <person name="Nolan M."/>
            <person name="Ohm R."/>
            <person name="Pangilinan J."/>
            <person name="Park H.-J."/>
            <person name="Ramirez L."/>
            <person name="Alfaro M."/>
            <person name="Sun H."/>
            <person name="Tritt A."/>
            <person name="Yoshinaga Y."/>
            <person name="Zwiers L.-H."/>
            <person name="Turgeon B."/>
            <person name="Goodwin S."/>
            <person name="Spatafora J."/>
            <person name="Crous P."/>
            <person name="Grigoriev I."/>
        </authorList>
    </citation>
    <scope>NUCLEOTIDE SEQUENCE</scope>
    <source>
        <strain evidence="4">CBS 101060</strain>
    </source>
</reference>
<evidence type="ECO:0000256" key="3">
    <source>
        <dbReference type="SAM" id="MobiDB-lite"/>
    </source>
</evidence>
<proteinExistence type="inferred from homology"/>
<evidence type="ECO:0000256" key="1">
    <source>
        <dbReference type="ARBA" id="ARBA00006484"/>
    </source>
</evidence>
<dbReference type="PANTHER" id="PTHR24320">
    <property type="entry name" value="RETINOL DEHYDROGENASE"/>
    <property type="match status" value="1"/>
</dbReference>